<keyword evidence="4" id="KW-0560">Oxidoreductase</keyword>
<evidence type="ECO:0000256" key="2">
    <source>
        <dbReference type="ARBA" id="ARBA00015800"/>
    </source>
</evidence>
<dbReference type="EMBL" id="SMTK01000006">
    <property type="protein sequence ID" value="TDK23477.1"/>
    <property type="molecule type" value="Genomic_DNA"/>
</dbReference>
<dbReference type="GO" id="GO:0003920">
    <property type="term" value="F:GMP reductase activity"/>
    <property type="evidence" value="ECO:0007669"/>
    <property type="project" value="UniProtKB-EC"/>
</dbReference>
<dbReference type="Pfam" id="PF00478">
    <property type="entry name" value="IMPDH"/>
    <property type="match status" value="1"/>
</dbReference>
<evidence type="ECO:0000256" key="3">
    <source>
        <dbReference type="ARBA" id="ARBA00022857"/>
    </source>
</evidence>
<dbReference type="Gene3D" id="3.20.20.70">
    <property type="entry name" value="Aldolase class I"/>
    <property type="match status" value="1"/>
</dbReference>
<organism evidence="7 8">
    <name type="scientific">Arthrobacter crusticola</name>
    <dbReference type="NCBI Taxonomy" id="2547960"/>
    <lineage>
        <taxon>Bacteria</taxon>
        <taxon>Bacillati</taxon>
        <taxon>Actinomycetota</taxon>
        <taxon>Actinomycetes</taxon>
        <taxon>Micrococcales</taxon>
        <taxon>Micrococcaceae</taxon>
        <taxon>Arthrobacter</taxon>
    </lineage>
</organism>
<feature type="non-terminal residue" evidence="7">
    <location>
        <position position="85"/>
    </location>
</feature>
<gene>
    <name evidence="7" type="ORF">E2F48_07725</name>
    <name evidence="6" type="ORF">E2F48_15895</name>
</gene>
<evidence type="ECO:0000256" key="1">
    <source>
        <dbReference type="ARBA" id="ARBA00012678"/>
    </source>
</evidence>
<dbReference type="SUPFAM" id="SSF51412">
    <property type="entry name" value="Inosine monophosphate dehydrogenase (IMPDH)"/>
    <property type="match status" value="1"/>
</dbReference>
<evidence type="ECO:0000313" key="8">
    <source>
        <dbReference type="Proteomes" id="UP000295411"/>
    </source>
</evidence>
<dbReference type="RefSeq" id="WP_185149803.1">
    <property type="nucleotide sequence ID" value="NZ_SMTK01000003.1"/>
</dbReference>
<accession>A0A4R5TVQ8</accession>
<dbReference type="PANTHER" id="PTHR43170:SF5">
    <property type="entry name" value="GMP REDUCTASE"/>
    <property type="match status" value="1"/>
</dbReference>
<keyword evidence="8" id="KW-1185">Reference proteome</keyword>
<evidence type="ECO:0000256" key="4">
    <source>
        <dbReference type="ARBA" id="ARBA00023002"/>
    </source>
</evidence>
<dbReference type="AlphaFoldDB" id="A0A4R5TVQ8"/>
<reference evidence="7 8" key="1">
    <citation type="submission" date="2019-03" db="EMBL/GenBank/DDBJ databases">
        <title>Arthrobacter sp. nov., an bacterium isolated from biocrust in Mu Us Desert.</title>
        <authorList>
            <person name="Lixiong L."/>
        </authorList>
    </citation>
    <scope>NUCLEOTIDE SEQUENCE [LARGE SCALE GENOMIC DNA]</scope>
    <source>
        <strain evidence="7 8">SLN-3</strain>
    </source>
</reference>
<dbReference type="EC" id="1.7.1.7" evidence="1"/>
<dbReference type="InterPro" id="IPR013785">
    <property type="entry name" value="Aldolase_TIM"/>
</dbReference>
<protein>
    <recommendedName>
        <fullName evidence="2">GMP reductase</fullName>
        <ecNumber evidence="1">1.7.1.7</ecNumber>
    </recommendedName>
</protein>
<evidence type="ECO:0000313" key="6">
    <source>
        <dbReference type="EMBL" id="TDK23477.1"/>
    </source>
</evidence>
<name>A0A4R5TVQ8_9MICC</name>
<evidence type="ECO:0000259" key="5">
    <source>
        <dbReference type="Pfam" id="PF00478"/>
    </source>
</evidence>
<proteinExistence type="predicted"/>
<comment type="caution">
    <text evidence="7">The sequence shown here is derived from an EMBL/GenBank/DDBJ whole genome shotgun (WGS) entry which is preliminary data.</text>
</comment>
<dbReference type="Proteomes" id="UP000295411">
    <property type="component" value="Unassembled WGS sequence"/>
</dbReference>
<dbReference type="InterPro" id="IPR001093">
    <property type="entry name" value="IMP_DH_GMPRt"/>
</dbReference>
<evidence type="ECO:0000313" key="7">
    <source>
        <dbReference type="EMBL" id="TDK25170.1"/>
    </source>
</evidence>
<feature type="domain" description="IMP dehydrogenase/GMP reductase" evidence="5">
    <location>
        <begin position="11"/>
        <end position="79"/>
    </location>
</feature>
<dbReference type="EMBL" id="SMTK01000003">
    <property type="protein sequence ID" value="TDK25170.1"/>
    <property type="molecule type" value="Genomic_DNA"/>
</dbReference>
<dbReference type="GO" id="GO:0005829">
    <property type="term" value="C:cytosol"/>
    <property type="evidence" value="ECO:0007669"/>
    <property type="project" value="TreeGrafter"/>
</dbReference>
<keyword evidence="3" id="KW-0521">NADP</keyword>
<sequence length="85" mass="8970">MRFINDPSTDLTYADVFLVPSASEVVSRFDVDLSSADGTGSTIPLVVANMTAVTGRRMVETMARRGGLGVLPQDVPVEVIAEVTG</sequence>
<dbReference type="PANTHER" id="PTHR43170">
    <property type="entry name" value="GMP REDUCTASE"/>
    <property type="match status" value="1"/>
</dbReference>
<dbReference type="InterPro" id="IPR050139">
    <property type="entry name" value="GMP_reductase"/>
</dbReference>